<name>G5KI11_9STRE</name>
<protein>
    <submittedName>
        <fullName evidence="1">Accessory Sec system protein Asp3</fullName>
    </submittedName>
</protein>
<dbReference type="STRING" id="764291.STRUR_0293"/>
<sequence length="315" mass="37207">MRTLIYWQHFAKSSYNHGGSFYFQDGKVFFSNPLMPPSFAMNEWVSQTNFQDNRVEPDLPLLKRGHTYQIDLEADIVPQKTVYIRIDYYNRLNDQIGFEILKNDKRDFCYPKDAYWYKISLINAGCESMVFKHMVIYDDEVTFEGDSAREELSVTMQHKCESQAYHLVFLEEKGDQIPENVLSQLPNLIVISDYKQHDFFLSKDIEKLVWELSQLKELNLIGVGPFGNFAVTYYRYRYHNIKAFVTSSFYSPREYLNLLTPVVANKTSKLKDVWQYKQTNKALTYYGDNLDDKQLTIVSRFLKSTEQLNYLPFLN</sequence>
<gene>
    <name evidence="1" type="primary">asp3</name>
    <name evidence="1" type="ORF">STRUR_0293</name>
</gene>
<dbReference type="InterPro" id="IPR022259">
    <property type="entry name" value="Acessory_Sec_prot_Asp3"/>
</dbReference>
<organism evidence="1 2">
    <name type="scientific">Streptococcus urinalis 2285-97</name>
    <dbReference type="NCBI Taxonomy" id="764291"/>
    <lineage>
        <taxon>Bacteria</taxon>
        <taxon>Bacillati</taxon>
        <taxon>Bacillota</taxon>
        <taxon>Bacilli</taxon>
        <taxon>Lactobacillales</taxon>
        <taxon>Streptococcaceae</taxon>
        <taxon>Streptococcus</taxon>
    </lineage>
</organism>
<dbReference type="RefSeq" id="WP_006739609.1">
    <property type="nucleotide sequence ID" value="NZ_AEUZ02000001.1"/>
</dbReference>
<reference evidence="1 2" key="1">
    <citation type="journal article" date="2014" name="Int. J. Syst. Evol. Microbiol.">
        <title>Phylogenomics and the dynamic genome evolution of the genus Streptococcus.</title>
        <authorList>
            <consortium name="The Broad Institute Genome Sequencing Platform"/>
            <person name="Richards V.P."/>
            <person name="Palmer S.R."/>
            <person name="Pavinski Bitar P.D."/>
            <person name="Qin X."/>
            <person name="Weinstock G.M."/>
            <person name="Highlander S.K."/>
            <person name="Town C.D."/>
            <person name="Burne R.A."/>
            <person name="Stanhope M.J."/>
        </authorList>
    </citation>
    <scope>NUCLEOTIDE SEQUENCE [LARGE SCALE GENOMIC DNA]</scope>
    <source>
        <strain evidence="1 2">2285-97</strain>
    </source>
</reference>
<dbReference type="AlphaFoldDB" id="G5KI11"/>
<dbReference type="NCBIfam" id="TIGR03711">
    <property type="entry name" value="acc_sec_asp3"/>
    <property type="match status" value="1"/>
</dbReference>
<comment type="caution">
    <text evidence="1">The sequence shown here is derived from an EMBL/GenBank/DDBJ whole genome shotgun (WGS) entry which is preliminary data.</text>
</comment>
<dbReference type="EMBL" id="AEUZ02000001">
    <property type="protein sequence ID" value="EHJ56869.1"/>
    <property type="molecule type" value="Genomic_DNA"/>
</dbReference>
<evidence type="ECO:0000313" key="2">
    <source>
        <dbReference type="Proteomes" id="UP000005388"/>
    </source>
</evidence>
<keyword evidence="2" id="KW-1185">Reference proteome</keyword>
<accession>G5KI11</accession>
<dbReference type="GO" id="GO:0015031">
    <property type="term" value="P:protein transport"/>
    <property type="evidence" value="ECO:0007669"/>
    <property type="project" value="InterPro"/>
</dbReference>
<dbReference type="Proteomes" id="UP000005388">
    <property type="component" value="Unassembled WGS sequence"/>
</dbReference>
<proteinExistence type="predicted"/>
<dbReference type="Pfam" id="PF15432">
    <property type="entry name" value="Sec-ASP3"/>
    <property type="match status" value="1"/>
</dbReference>
<evidence type="ECO:0000313" key="1">
    <source>
        <dbReference type="EMBL" id="EHJ56869.1"/>
    </source>
</evidence>